<evidence type="ECO:0000313" key="1">
    <source>
        <dbReference type="EMBL" id="KAB2111092.1"/>
    </source>
</evidence>
<comment type="caution">
    <text evidence="1">The sequence shown here is derived from an EMBL/GenBank/DDBJ whole genome shotgun (WGS) entry which is preliminary data.</text>
</comment>
<organism evidence="1 2">
    <name type="scientific">Alternaria gaisen</name>
    <dbReference type="NCBI Taxonomy" id="167740"/>
    <lineage>
        <taxon>Eukaryota</taxon>
        <taxon>Fungi</taxon>
        <taxon>Dikarya</taxon>
        <taxon>Ascomycota</taxon>
        <taxon>Pezizomycotina</taxon>
        <taxon>Dothideomycetes</taxon>
        <taxon>Pleosporomycetidae</taxon>
        <taxon>Pleosporales</taxon>
        <taxon>Pleosporineae</taxon>
        <taxon>Pleosporaceae</taxon>
        <taxon>Alternaria</taxon>
        <taxon>Alternaria sect. Alternaria</taxon>
    </lineage>
</organism>
<keyword evidence="2" id="KW-1185">Reference proteome</keyword>
<dbReference type="EMBL" id="PDWZ02000001">
    <property type="protein sequence ID" value="KAB2111092.1"/>
    <property type="molecule type" value="Genomic_DNA"/>
</dbReference>
<name>A0ACB6G2Y8_9PLEO</name>
<gene>
    <name evidence="1" type="ORF">AG0111_0g1746</name>
</gene>
<proteinExistence type="predicted"/>
<protein>
    <submittedName>
        <fullName evidence="1">Uncharacterized protein</fullName>
    </submittedName>
</protein>
<dbReference type="Proteomes" id="UP000293547">
    <property type="component" value="Unassembled WGS sequence"/>
</dbReference>
<accession>A0ACB6G2Y8</accession>
<evidence type="ECO:0000313" key="2">
    <source>
        <dbReference type="Proteomes" id="UP000293547"/>
    </source>
</evidence>
<reference evidence="1 2" key="1">
    <citation type="journal article" date="2019" name="bioRxiv">
        <title>Genomics, evolutionary history and diagnostics of the Alternaria alternata species group including apple and Asian pear pathotypes.</title>
        <authorList>
            <person name="Armitage A.D."/>
            <person name="Cockerton H.M."/>
            <person name="Sreenivasaprasad S."/>
            <person name="Woodhall J.W."/>
            <person name="Lane C.R."/>
            <person name="Harrison R.J."/>
            <person name="Clarkson J.P."/>
        </authorList>
    </citation>
    <scope>NUCLEOTIDE SEQUENCE [LARGE SCALE GENOMIC DNA]</scope>
    <source>
        <strain evidence="1 2">FERA 650</strain>
    </source>
</reference>
<sequence>MLSLPLATLSTARDTDASEQQFIWQKETRDLTLVVDSYGSRDGLQLMKVVQGSQIRQTIEIERLINEGYDMTRLYQERGVRIQTDQLPITAIVRCPLLAIRWQLASDKLRRVQMRFKSDKDFDTVSNYLLQLGLHMSGTKGALSKPKPIAPLPSPAQASPARPSPKVIASPEEPSNRTVAGRLSCPPSRLAEISSRPYTSHSASSNTGSQLQGGTCPRPASATSAYAREDMGMSASLSGPLAPPVLFARPTSATSDILGRSHLDTSPASDQQMSAVEGTSYLSTERPDTATLFSRPGSANRPDSANRPGTANRPDSAETPPPRRELPFPRLSSPRSSGSDSVRPSTGTMGPPPLPSRVASGRPSSSRSAMSKEIELPPLPQPTVVSKTVRGDKAMQQPRTPNQDHFSPLRAKTSPHEGVENRSPLASSPMSSPLSFKKLSSTALPTPLGTLSNTAQNTHHTVFQSAPITPPASVTGHRSGANEIDGLAAYAMQSDEERRAVLNEFVFRHLESDDFLSLVQDMETAWARVAMGM</sequence>